<evidence type="ECO:0000313" key="3">
    <source>
        <dbReference type="EMBL" id="ABV89297.1"/>
    </source>
</evidence>
<dbReference type="OrthoDB" id="6267944at2"/>
<sequence length="204" mass="21862">MKTLINLALSTLLFLSLTGTATANEHHHGAHKNQHAVQSQDYACPMHPEVTGVKGDSCPKCGMDLEAAKTAAKSHGKNCDSCPNKESCPNKANKHHKHMSKHTHACPMNPAITGQAGDNCPKCGMDLEPIPKADNTKNCDSCPNKESCPNKANKHHKHMSKHTHACPMNPAITGQAGDSCPKCGMDLEPIATSDKATKSTHMHH</sequence>
<evidence type="ECO:0000259" key="2">
    <source>
        <dbReference type="Pfam" id="PF19335"/>
    </source>
</evidence>
<dbReference type="KEGG" id="spl:Spea_3987"/>
<evidence type="ECO:0000256" key="1">
    <source>
        <dbReference type="SAM" id="SignalP"/>
    </source>
</evidence>
<protein>
    <recommendedName>
        <fullName evidence="2">Heavy metal binding domain-containing protein</fullName>
    </recommendedName>
</protein>
<organism evidence="3 4">
    <name type="scientific">Shewanella pealeana (strain ATCC 700345 / ANG-SQ1)</name>
    <dbReference type="NCBI Taxonomy" id="398579"/>
    <lineage>
        <taxon>Bacteria</taxon>
        <taxon>Pseudomonadati</taxon>
        <taxon>Pseudomonadota</taxon>
        <taxon>Gammaproteobacteria</taxon>
        <taxon>Alteromonadales</taxon>
        <taxon>Shewanellaceae</taxon>
        <taxon>Shewanella</taxon>
    </lineage>
</organism>
<feature type="signal peptide" evidence="1">
    <location>
        <begin position="1"/>
        <end position="23"/>
    </location>
</feature>
<name>A8H9R0_SHEPA</name>
<dbReference type="AlphaFoldDB" id="A8H9R0"/>
<keyword evidence="1" id="KW-0732">Signal</keyword>
<dbReference type="HOGENOM" id="CLU_116288_0_0_6"/>
<dbReference type="EMBL" id="CP000851">
    <property type="protein sequence ID" value="ABV89297.1"/>
    <property type="molecule type" value="Genomic_DNA"/>
</dbReference>
<dbReference type="RefSeq" id="WP_012157177.1">
    <property type="nucleotide sequence ID" value="NC_009901.1"/>
</dbReference>
<feature type="domain" description="Heavy metal binding" evidence="2">
    <location>
        <begin position="42"/>
        <end position="66"/>
    </location>
</feature>
<dbReference type="eggNOG" id="COG2217">
    <property type="taxonomic scope" value="Bacteria"/>
</dbReference>
<dbReference type="Proteomes" id="UP000002608">
    <property type="component" value="Chromosome"/>
</dbReference>
<dbReference type="InterPro" id="IPR045800">
    <property type="entry name" value="HMBD"/>
</dbReference>
<proteinExistence type="predicted"/>
<reference evidence="3 4" key="1">
    <citation type="submission" date="2007-10" db="EMBL/GenBank/DDBJ databases">
        <title>Complete sequence of Shewanella pealeana ATCC 700345.</title>
        <authorList>
            <consortium name="US DOE Joint Genome Institute"/>
            <person name="Copeland A."/>
            <person name="Lucas S."/>
            <person name="Lapidus A."/>
            <person name="Barry K."/>
            <person name="Glavina del Rio T."/>
            <person name="Dalin E."/>
            <person name="Tice H."/>
            <person name="Pitluck S."/>
            <person name="Chertkov O."/>
            <person name="Brettin T."/>
            <person name="Bruce D."/>
            <person name="Detter J.C."/>
            <person name="Han C."/>
            <person name="Schmutz J."/>
            <person name="Larimer F."/>
            <person name="Land M."/>
            <person name="Hauser L."/>
            <person name="Kyrpides N."/>
            <person name="Kim E."/>
            <person name="Zhao J.-S.Z."/>
            <person name="Manno D."/>
            <person name="Hawari J."/>
            <person name="Richardson P."/>
        </authorList>
    </citation>
    <scope>NUCLEOTIDE SEQUENCE [LARGE SCALE GENOMIC DNA]</scope>
    <source>
        <strain evidence="4">ATCC 700345 / ANG-SQ1</strain>
    </source>
</reference>
<accession>A8H9R0</accession>
<feature type="chain" id="PRO_5002723491" description="Heavy metal binding domain-containing protein" evidence="1">
    <location>
        <begin position="24"/>
        <end position="204"/>
    </location>
</feature>
<dbReference type="STRING" id="398579.Spea_3987"/>
<feature type="domain" description="Heavy metal binding" evidence="2">
    <location>
        <begin position="166"/>
        <end position="189"/>
    </location>
</feature>
<keyword evidence="4" id="KW-1185">Reference proteome</keyword>
<evidence type="ECO:0000313" key="4">
    <source>
        <dbReference type="Proteomes" id="UP000002608"/>
    </source>
</evidence>
<feature type="domain" description="Heavy metal binding" evidence="2">
    <location>
        <begin position="106"/>
        <end position="129"/>
    </location>
</feature>
<gene>
    <name evidence="3" type="ordered locus">Spea_3987</name>
</gene>
<dbReference type="Pfam" id="PF19335">
    <property type="entry name" value="HMBD"/>
    <property type="match status" value="3"/>
</dbReference>
<dbReference type="GO" id="GO:0046872">
    <property type="term" value="F:metal ion binding"/>
    <property type="evidence" value="ECO:0007669"/>
    <property type="project" value="InterPro"/>
</dbReference>